<dbReference type="EMBL" id="PZKG01000262">
    <property type="protein sequence ID" value="PTE19442.1"/>
    <property type="molecule type" value="Genomic_DNA"/>
</dbReference>
<accession>A0A2T4JNF1</accession>
<evidence type="ECO:0000313" key="1">
    <source>
        <dbReference type="EMBL" id="PTE19442.1"/>
    </source>
</evidence>
<dbReference type="Proteomes" id="UP000241010">
    <property type="component" value="Unassembled WGS sequence"/>
</dbReference>
<proteinExistence type="predicted"/>
<dbReference type="OrthoDB" id="8455244at2"/>
<dbReference type="InterPro" id="IPR010385">
    <property type="entry name" value="DUF982"/>
</dbReference>
<dbReference type="RefSeq" id="WP_107666020.1">
    <property type="nucleotide sequence ID" value="NZ_PZKG01000262.1"/>
</dbReference>
<name>A0A2T4JNF1_9RHOB</name>
<protein>
    <recommendedName>
        <fullName evidence="3">DUF982 domain-containing protein</fullName>
    </recommendedName>
</protein>
<evidence type="ECO:0000313" key="2">
    <source>
        <dbReference type="Proteomes" id="UP000241010"/>
    </source>
</evidence>
<comment type="caution">
    <text evidence="1">The sequence shown here is derived from an EMBL/GenBank/DDBJ whole genome shotgun (WGS) entry which is preliminary data.</text>
</comment>
<sequence>MAWNRLLWRTPVLVNVPNTTEPEPILAVDQAVEFLLKRLPGSKTNAVWQAVNACSGCIHGQVGPTVAREAFVAAVKDAGIRVEA</sequence>
<dbReference type="Pfam" id="PF06169">
    <property type="entry name" value="DUF982"/>
    <property type="match status" value="1"/>
</dbReference>
<reference evidence="1 2" key="1">
    <citation type="submission" date="2018-03" db="EMBL/GenBank/DDBJ databases">
        <title>Cereibacter changlensis.</title>
        <authorList>
            <person name="Meyer T.E."/>
            <person name="Miller S."/>
            <person name="Lodha T."/>
            <person name="Gandham S."/>
            <person name="Chintalapati S."/>
            <person name="Chintalapati V.R."/>
        </authorList>
    </citation>
    <scope>NUCLEOTIDE SEQUENCE [LARGE SCALE GENOMIC DNA]</scope>
    <source>
        <strain evidence="1 2">JA139</strain>
    </source>
</reference>
<keyword evidence="2" id="KW-1185">Reference proteome</keyword>
<dbReference type="Gene3D" id="6.10.250.730">
    <property type="match status" value="1"/>
</dbReference>
<organism evidence="1 2">
    <name type="scientific">Cereibacter changlensis JA139</name>
    <dbReference type="NCBI Taxonomy" id="1188249"/>
    <lineage>
        <taxon>Bacteria</taxon>
        <taxon>Pseudomonadati</taxon>
        <taxon>Pseudomonadota</taxon>
        <taxon>Alphaproteobacteria</taxon>
        <taxon>Rhodobacterales</taxon>
        <taxon>Paracoccaceae</taxon>
        <taxon>Cereibacter</taxon>
    </lineage>
</organism>
<gene>
    <name evidence="1" type="ORF">C5F48_22915</name>
</gene>
<dbReference type="AlphaFoldDB" id="A0A2T4JNF1"/>
<evidence type="ECO:0008006" key="3">
    <source>
        <dbReference type="Google" id="ProtNLM"/>
    </source>
</evidence>